<evidence type="ECO:0000256" key="1">
    <source>
        <dbReference type="ARBA" id="ARBA00022833"/>
    </source>
</evidence>
<organism evidence="2 3">
    <name type="scientific">Amycolatopsis decaplanina DSM 44594</name>
    <dbReference type="NCBI Taxonomy" id="1284240"/>
    <lineage>
        <taxon>Bacteria</taxon>
        <taxon>Bacillati</taxon>
        <taxon>Actinomycetota</taxon>
        <taxon>Actinomycetes</taxon>
        <taxon>Pseudonocardiales</taxon>
        <taxon>Pseudonocardiaceae</taxon>
        <taxon>Amycolatopsis</taxon>
    </lineage>
</organism>
<reference evidence="2 3" key="1">
    <citation type="journal article" date="2013" name="Genome Announc.">
        <title>Draft Genome Sequence of Amycolatopsis decaplanina Strain DSM 44594T.</title>
        <authorList>
            <person name="Kaur N."/>
            <person name="Kumar S."/>
            <person name="Bala M."/>
            <person name="Raghava G.P."/>
            <person name="Mayilraj S."/>
        </authorList>
    </citation>
    <scope>NUCLEOTIDE SEQUENCE [LARGE SCALE GENOMIC DNA]</scope>
    <source>
        <strain evidence="2 3">DSM 44594</strain>
    </source>
</reference>
<evidence type="ECO:0000313" key="3">
    <source>
        <dbReference type="Proteomes" id="UP000054226"/>
    </source>
</evidence>
<dbReference type="Pfam" id="PF02585">
    <property type="entry name" value="PIG-L"/>
    <property type="match status" value="1"/>
</dbReference>
<dbReference type="AlphaFoldDB" id="M2YW89"/>
<name>M2YW89_9PSEU</name>
<dbReference type="Proteomes" id="UP000054226">
    <property type="component" value="Unassembled WGS sequence"/>
</dbReference>
<dbReference type="PATRIC" id="fig|1284240.4.peg.6461"/>
<keyword evidence="3" id="KW-1185">Reference proteome</keyword>
<dbReference type="EMBL" id="AOHO01000074">
    <property type="protein sequence ID" value="EME52978.1"/>
    <property type="molecule type" value="Genomic_DNA"/>
</dbReference>
<dbReference type="Gene3D" id="3.40.50.10320">
    <property type="entry name" value="LmbE-like"/>
    <property type="match status" value="1"/>
</dbReference>
<accession>M2YW89</accession>
<comment type="caution">
    <text evidence="2">The sequence shown here is derived from an EMBL/GenBank/DDBJ whole genome shotgun (WGS) entry which is preliminary data.</text>
</comment>
<protein>
    <submittedName>
        <fullName evidence="2">LmbE family protein</fullName>
    </submittedName>
</protein>
<keyword evidence="1" id="KW-0862">Zinc</keyword>
<dbReference type="InterPro" id="IPR003737">
    <property type="entry name" value="GlcNAc_PI_deacetylase-related"/>
</dbReference>
<evidence type="ECO:0000313" key="2">
    <source>
        <dbReference type="EMBL" id="EME52978.1"/>
    </source>
</evidence>
<dbReference type="GO" id="GO:0016137">
    <property type="term" value="P:glycoside metabolic process"/>
    <property type="evidence" value="ECO:0007669"/>
    <property type="project" value="UniProtKB-ARBA"/>
</dbReference>
<gene>
    <name evidence="2" type="ORF">H074_31697</name>
</gene>
<dbReference type="InterPro" id="IPR024078">
    <property type="entry name" value="LmbE-like_dom_sf"/>
</dbReference>
<sequence length="277" mass="30339">MAAMTQDLGADRILAISPHLDDAVLSFGAGLAQAERDGAKVTVHTVFAGTATPPFSPAADRLHSIWGLSPDEDASLRRRDEDIAALGHLGAEYRHSRFLDAIYRKAADGRWMADNVPGRQKLAIGRLSPQDDPELFSAVTEEIVSVVEECDPTLILTCAAASGHIDNEITRDATLLVARDKDIPVRLWEDLPHALFAQEDAELPDGFRLGAPDFVSVEEDARTRKFEALLLYPTQMRMLHGPEKDLFAQLDGHAGKKSARSGYGETTWPVIFREETG</sequence>
<dbReference type="SUPFAM" id="SSF102588">
    <property type="entry name" value="LmbE-like"/>
    <property type="match status" value="1"/>
</dbReference>
<proteinExistence type="predicted"/>